<evidence type="ECO:0000256" key="1">
    <source>
        <dbReference type="ARBA" id="ARBA00022581"/>
    </source>
</evidence>
<evidence type="ECO:0000256" key="4">
    <source>
        <dbReference type="ARBA" id="ARBA00023043"/>
    </source>
</evidence>
<proteinExistence type="predicted"/>
<dbReference type="GO" id="GO:0034142">
    <property type="term" value="P:toll-like receptor 4 signaling pathway"/>
    <property type="evidence" value="ECO:0007669"/>
    <property type="project" value="TreeGrafter"/>
</dbReference>
<dbReference type="PANTHER" id="PTHR46680:SF1">
    <property type="entry name" value="NF-KAPPA-B INHIBITOR ALPHA"/>
    <property type="match status" value="1"/>
</dbReference>
<dbReference type="RefSeq" id="YP_001029410.1">
    <property type="nucleotide sequence ID" value="NC_008911.1"/>
</dbReference>
<dbReference type="InterPro" id="IPR036770">
    <property type="entry name" value="Ankyrin_rpt-contain_sf"/>
</dbReference>
<dbReference type="Pfam" id="PF12796">
    <property type="entry name" value="Ank_2"/>
    <property type="match status" value="1"/>
</dbReference>
<evidence type="ECO:0000313" key="5">
    <source>
        <dbReference type="EMBL" id="BAF45544.1"/>
    </source>
</evidence>
<reference evidence="5 6" key="1">
    <citation type="journal article" date="2007" name="J. Virol.">
        <title>Genomic and morphological features of a banchine polydnavirus: comparison with bracoviruses and ichnoviruses.</title>
        <authorList>
            <person name="Lapointe R."/>
            <person name="Tanaka K."/>
            <person name="Barney W.E."/>
            <person name="Whitfield J.B."/>
            <person name="Banks J.C."/>
            <person name="Beliveau C."/>
            <person name="Stoltz D."/>
            <person name="Webb B.A."/>
            <person name="Cusson M."/>
        </authorList>
    </citation>
    <scope>NUCLEOTIDE SEQUENCE [LARGE SCALE GENOMIC DNA]</scope>
</reference>
<keyword evidence="2" id="KW-0677">Repeat</keyword>
<dbReference type="OrthoDB" id="37169at10239"/>
<dbReference type="Proteomes" id="UP000203987">
    <property type="component" value="Genome"/>
</dbReference>
<keyword evidence="3" id="KW-1100">Inhibition of host NF-kappa-B by virus</keyword>
<dbReference type="SMART" id="SM00248">
    <property type="entry name" value="ANK"/>
    <property type="match status" value="2"/>
</dbReference>
<sequence length="176" mass="19961">MESSHLMKMIAEKNSIGGNYFHEVASSGCVDLLRRVTPYINDSHQYLLRAVDDRGYQCVNIAAEKHEAQLAIEIIQHLISLGADINAQNMLNGDTMLHTAAHRRNHDLARWLCRQPNINVHFINLDNKTPYEVAIDNEDVAMMSILREIVATSRGFSNQWTVIVPGRKLATNTYEM</sequence>
<dbReference type="GO" id="GO:0071356">
    <property type="term" value="P:cellular response to tumor necrosis factor"/>
    <property type="evidence" value="ECO:0007669"/>
    <property type="project" value="TreeGrafter"/>
</dbReference>
<accession>A2PZX2</accession>
<dbReference type="GO" id="GO:0085034">
    <property type="term" value="P:symbiont-mediated suppression of host NF-kappaB cascade"/>
    <property type="evidence" value="ECO:0007669"/>
    <property type="project" value="UniProtKB-KW"/>
</dbReference>
<name>A2PZX2_9VIRU</name>
<dbReference type="SUPFAM" id="SSF48403">
    <property type="entry name" value="Ankyrin repeat"/>
    <property type="match status" value="1"/>
</dbReference>
<dbReference type="KEGG" id="vg:5179597"/>
<keyword evidence="1" id="KW-0945">Host-virus interaction</keyword>
<dbReference type="PANTHER" id="PTHR46680">
    <property type="entry name" value="NF-KAPPA-B INHIBITOR ALPHA"/>
    <property type="match status" value="1"/>
</dbReference>
<dbReference type="EMBL" id="AB289984">
    <property type="protein sequence ID" value="BAF45544.1"/>
    <property type="molecule type" value="Genomic_DNA"/>
</dbReference>
<keyword evidence="4" id="KW-0040">ANK repeat</keyword>
<dbReference type="GeneID" id="5179597"/>
<dbReference type="Gene3D" id="1.25.40.20">
    <property type="entry name" value="Ankyrin repeat-containing domain"/>
    <property type="match status" value="1"/>
</dbReference>
<evidence type="ECO:0000313" key="6">
    <source>
        <dbReference type="Proteomes" id="UP000203987"/>
    </source>
</evidence>
<dbReference type="InterPro" id="IPR002110">
    <property type="entry name" value="Ankyrin_rpt"/>
</dbReference>
<dbReference type="GO" id="GO:0051059">
    <property type="term" value="F:NF-kappaB binding"/>
    <property type="evidence" value="ECO:0007669"/>
    <property type="project" value="TreeGrafter"/>
</dbReference>
<protein>
    <submittedName>
        <fullName evidence="5">GfV-C7-ORF1</fullName>
    </submittedName>
</protein>
<evidence type="ECO:0000256" key="3">
    <source>
        <dbReference type="ARBA" id="ARBA00022863"/>
    </source>
</evidence>
<dbReference type="PROSITE" id="PS50088">
    <property type="entry name" value="ANK_REPEAT"/>
    <property type="match status" value="1"/>
</dbReference>
<evidence type="ECO:0000256" key="2">
    <source>
        <dbReference type="ARBA" id="ARBA00022737"/>
    </source>
</evidence>
<organism evidence="5 6">
    <name type="scientific">Ichnoviriform fumiferanae</name>
    <dbReference type="NCBI Taxonomy" id="419435"/>
    <lineage>
        <taxon>Viruses</taxon>
        <taxon>Viruses incertae sedis</taxon>
        <taxon>Polydnaviriformidae</taxon>
        <taxon>Ichnoviriform</taxon>
    </lineage>
</organism>
<dbReference type="InterPro" id="IPR051070">
    <property type="entry name" value="NF-kappa-B_inhibitor"/>
</dbReference>